<keyword evidence="3" id="KW-1185">Reference proteome</keyword>
<name>A0ABY9NII2_9PSED</name>
<accession>A0ABY9NII2</accession>
<gene>
    <name evidence="2" type="ORF">QL104_02590</name>
</gene>
<dbReference type="Pfam" id="PF00534">
    <property type="entry name" value="Glycos_transf_1"/>
    <property type="match status" value="1"/>
</dbReference>
<dbReference type="InterPro" id="IPR001296">
    <property type="entry name" value="Glyco_trans_1"/>
</dbReference>
<feature type="domain" description="Glycosyl transferase family 1" evidence="1">
    <location>
        <begin position="183"/>
        <end position="340"/>
    </location>
</feature>
<keyword evidence="2" id="KW-0808">Transferase</keyword>
<dbReference type="GO" id="GO:0016757">
    <property type="term" value="F:glycosyltransferase activity"/>
    <property type="evidence" value="ECO:0007669"/>
    <property type="project" value="UniProtKB-KW"/>
</dbReference>
<evidence type="ECO:0000313" key="2">
    <source>
        <dbReference type="EMBL" id="WMN18316.1"/>
    </source>
</evidence>
<dbReference type="PANTHER" id="PTHR12526:SF637">
    <property type="entry name" value="GLYCOSYLTRANSFERASE EPSF-RELATED"/>
    <property type="match status" value="1"/>
</dbReference>
<dbReference type="Proteomes" id="UP001237292">
    <property type="component" value="Chromosome"/>
</dbReference>
<dbReference type="SUPFAM" id="SSF53756">
    <property type="entry name" value="UDP-Glycosyltransferase/glycogen phosphorylase"/>
    <property type="match status" value="1"/>
</dbReference>
<dbReference type="EMBL" id="CP133164">
    <property type="protein sequence ID" value="WMN18316.1"/>
    <property type="molecule type" value="Genomic_DNA"/>
</dbReference>
<dbReference type="CDD" id="cd03811">
    <property type="entry name" value="GT4_GT28_WabH-like"/>
    <property type="match status" value="1"/>
</dbReference>
<dbReference type="PANTHER" id="PTHR12526">
    <property type="entry name" value="GLYCOSYLTRANSFERASE"/>
    <property type="match status" value="1"/>
</dbReference>
<dbReference type="EC" id="2.4.-.-" evidence="2"/>
<organism evidence="2 3">
    <name type="scientific">Pseudomonas piscis</name>
    <dbReference type="NCBI Taxonomy" id="2614538"/>
    <lineage>
        <taxon>Bacteria</taxon>
        <taxon>Pseudomonadati</taxon>
        <taxon>Pseudomonadota</taxon>
        <taxon>Gammaproteobacteria</taxon>
        <taxon>Pseudomonadales</taxon>
        <taxon>Pseudomonadaceae</taxon>
        <taxon>Pseudomonas</taxon>
    </lineage>
</organism>
<sequence length="376" mass="41317">MTRSAERHVLQFCHGYDGPFLDCARQYANLFAGSGYRVTTVFLTGVADAEVAAGCASDEVLFMEYSSKAIRGLKLGAIRDLRKIAASRNFSFCIAHRFKPIYIALLGTRLPVIGVHHAFSDYKRGSRKLFAGLFGKRLSLLGVSDAVRDDMRACLPKWPAQRIQTLYNRIDLEALQASQLNRAAARAELGLPADAWIVGNVGRLHPDKDQATLLRGFAAAAAQLPQGSQLAILGTGRLDKDLKSLARELGIADRVLFLGQVPEARRYFRAFDVFALSSDHEPFGMVLLEAMAAGVPLLATACGGAKEVVEGVGILFPLGDVEHLAQGLQHLAAMDEHQRRVCAELMLDRLRERFSDRAVRDVFWRLPQVTELTARG</sequence>
<reference evidence="2 3" key="1">
    <citation type="journal article" date="2023" name="Access Microbiol">
        <title>The genome of a steinernematid-associated Pseudomonas piscis bacterium encodes the biosynthesis of insect toxins.</title>
        <authorList>
            <person name="Awori R.M."/>
            <person name="Hendre P."/>
            <person name="Amugune N.O."/>
        </authorList>
    </citation>
    <scope>NUCLEOTIDE SEQUENCE [LARGE SCALE GENOMIC DNA]</scope>
    <source>
        <strain evidence="2 3">75</strain>
    </source>
</reference>
<protein>
    <submittedName>
        <fullName evidence="2">Glycosyltransferase</fullName>
        <ecNumber evidence="2">2.4.-.-</ecNumber>
    </submittedName>
</protein>
<evidence type="ECO:0000259" key="1">
    <source>
        <dbReference type="Pfam" id="PF00534"/>
    </source>
</evidence>
<dbReference type="Gene3D" id="3.40.50.2000">
    <property type="entry name" value="Glycogen Phosphorylase B"/>
    <property type="match status" value="2"/>
</dbReference>
<proteinExistence type="predicted"/>
<keyword evidence="2" id="KW-0328">Glycosyltransferase</keyword>
<dbReference type="RefSeq" id="WP_085595557.1">
    <property type="nucleotide sequence ID" value="NZ_CP133164.1"/>
</dbReference>
<evidence type="ECO:0000313" key="3">
    <source>
        <dbReference type="Proteomes" id="UP001237292"/>
    </source>
</evidence>